<accession>A0A401G445</accession>
<sequence length="256" mass="28811">MCLILFSYKTHSRYRLILAANRDEFHNRPTAPLSFWKDAPALLAGRDLQGGGTWMGVTRSGRFAALTNYRDPASQREDAPSRGALVSDFLTGNMRPDEYLEAVCRVGQQYNGFNLLVGDMGNLCYYSNRLKEIRWITPGTYGLSNRFLNTPWPKVRRGRDKLRRLLADGNIRTGALMEILADRSHPPEDQLPDTGIGPEWERLLSPVFITSPVYGTRASSVLLMSEDGHCRFTERTFVPQDGDVAETGTRSFGFPT</sequence>
<protein>
    <recommendedName>
        <fullName evidence="3">NRDE family protein</fullName>
    </recommendedName>
</protein>
<name>A0A401G445_9BACT</name>
<dbReference type="Gene3D" id="3.60.60.10">
    <property type="entry name" value="Penicillin V Acylase, Chain A"/>
    <property type="match status" value="1"/>
</dbReference>
<keyword evidence="2" id="KW-1185">Reference proteome</keyword>
<evidence type="ECO:0008006" key="3">
    <source>
        <dbReference type="Google" id="ProtNLM"/>
    </source>
</evidence>
<organism evidence="1 2">
    <name type="scientific">Desulfonema ishimotonii</name>
    <dbReference type="NCBI Taxonomy" id="45657"/>
    <lineage>
        <taxon>Bacteria</taxon>
        <taxon>Pseudomonadati</taxon>
        <taxon>Thermodesulfobacteriota</taxon>
        <taxon>Desulfobacteria</taxon>
        <taxon>Desulfobacterales</taxon>
        <taxon>Desulfococcaceae</taxon>
        <taxon>Desulfonema</taxon>
    </lineage>
</organism>
<dbReference type="InterPro" id="IPR008551">
    <property type="entry name" value="TANGO2"/>
</dbReference>
<dbReference type="EMBL" id="BEXT01000001">
    <property type="protein sequence ID" value="GBC64018.1"/>
    <property type="molecule type" value="Genomic_DNA"/>
</dbReference>
<dbReference type="OrthoDB" id="4380123at2"/>
<evidence type="ECO:0000313" key="2">
    <source>
        <dbReference type="Proteomes" id="UP000288096"/>
    </source>
</evidence>
<dbReference type="Proteomes" id="UP000288096">
    <property type="component" value="Unassembled WGS sequence"/>
</dbReference>
<dbReference type="AlphaFoldDB" id="A0A401G445"/>
<dbReference type="RefSeq" id="WP_124331026.1">
    <property type="nucleotide sequence ID" value="NZ_BEXT01000001.1"/>
</dbReference>
<dbReference type="PANTHER" id="PTHR17985:SF8">
    <property type="entry name" value="TRANSPORT AND GOLGI ORGANIZATION PROTEIN 2 HOMOLOG"/>
    <property type="match status" value="1"/>
</dbReference>
<dbReference type="Pfam" id="PF05742">
    <property type="entry name" value="TANGO2"/>
    <property type="match status" value="1"/>
</dbReference>
<reference evidence="2" key="2">
    <citation type="submission" date="2019-01" db="EMBL/GenBank/DDBJ databases">
        <title>Genome sequence of Desulfonema ishimotonii strain Tokyo 01.</title>
        <authorList>
            <person name="Fukui M."/>
        </authorList>
    </citation>
    <scope>NUCLEOTIDE SEQUENCE [LARGE SCALE GENOMIC DNA]</scope>
    <source>
        <strain evidence="2">Tokyo 01</strain>
    </source>
</reference>
<proteinExistence type="predicted"/>
<comment type="caution">
    <text evidence="1">The sequence shown here is derived from an EMBL/GenBank/DDBJ whole genome shotgun (WGS) entry which is preliminary data.</text>
</comment>
<reference evidence="2" key="1">
    <citation type="submission" date="2017-11" db="EMBL/GenBank/DDBJ databases">
        <authorList>
            <person name="Watanabe M."/>
            <person name="Kojima H."/>
        </authorList>
    </citation>
    <scope>NUCLEOTIDE SEQUENCE [LARGE SCALE GENOMIC DNA]</scope>
    <source>
        <strain evidence="2">Tokyo 01</strain>
    </source>
</reference>
<gene>
    <name evidence="1" type="ORF">DENIS_5018</name>
</gene>
<evidence type="ECO:0000313" key="1">
    <source>
        <dbReference type="EMBL" id="GBC64018.1"/>
    </source>
</evidence>
<dbReference type="PANTHER" id="PTHR17985">
    <property type="entry name" value="SER/THR-RICH PROTEIN T10 IN DGCR REGION"/>
    <property type="match status" value="1"/>
</dbReference>